<dbReference type="InterPro" id="IPR036179">
    <property type="entry name" value="Ig-like_dom_sf"/>
</dbReference>
<dbReference type="GeneTree" id="ENSGT01150000286974"/>
<dbReference type="Pfam" id="PF13927">
    <property type="entry name" value="Ig_3"/>
    <property type="match status" value="1"/>
</dbReference>
<evidence type="ECO:0000256" key="2">
    <source>
        <dbReference type="ARBA" id="ARBA00023157"/>
    </source>
</evidence>
<evidence type="ECO:0000256" key="3">
    <source>
        <dbReference type="ARBA" id="ARBA00023319"/>
    </source>
</evidence>
<dbReference type="Proteomes" id="UP000472240">
    <property type="component" value="Chromosome 15"/>
</dbReference>
<dbReference type="InParanoid" id="A0A671EWJ0"/>
<reference evidence="5 6" key="2">
    <citation type="journal article" date="2018" name="Annu Rev Anim Biosci">
        <title>Bat Biology, Genomes, and the Bat1K Project: To Generate Chromosome-Level Genomes for All Living Bat Species.</title>
        <authorList>
            <person name="Teeling E.C."/>
            <person name="Vernes S.C."/>
            <person name="Davalos L.M."/>
            <person name="Ray D.A."/>
            <person name="Gilbert M.T.P."/>
            <person name="Myers E."/>
        </authorList>
    </citation>
    <scope>NUCLEOTIDE SEQUENCE</scope>
</reference>
<dbReference type="GO" id="GO:0032396">
    <property type="term" value="F:inhibitory MHC class I receptor activity"/>
    <property type="evidence" value="ECO:0007669"/>
    <property type="project" value="TreeGrafter"/>
</dbReference>
<dbReference type="InterPro" id="IPR003599">
    <property type="entry name" value="Ig_sub"/>
</dbReference>
<dbReference type="FunFam" id="2.60.40.10:FF:000049">
    <property type="entry name" value="Leukocyte immunoglobulin-like receptor subfamily B member 1"/>
    <property type="match status" value="1"/>
</dbReference>
<sequence>PRVTLVGMGCRERVHEQRLRCSLYEKPSLSAQPGPSVSRGENVTLQCRSETSFDNFHLHKVGSPAPPRHLRLGDTAAPSQANFRISPVTSAHGGTYRCYGSRGTSPYLWSEGSDPLSLVVTGKSWVEALPCPTS</sequence>
<dbReference type="GO" id="GO:0005886">
    <property type="term" value="C:plasma membrane"/>
    <property type="evidence" value="ECO:0007669"/>
    <property type="project" value="TreeGrafter"/>
</dbReference>
<reference evidence="6" key="3">
    <citation type="submission" date="2018-12" db="EMBL/GenBank/DDBJ databases">
        <title>G10K-VGP greater horseshoe bat female genome, primary haplotype.</title>
        <authorList>
            <person name="Teeling E."/>
            <person name="Myers G."/>
            <person name="Vernes S."/>
            <person name="Pippel M."/>
            <person name="Winkler S."/>
            <person name="Fedrigo O."/>
            <person name="Rhie A."/>
            <person name="Koren S."/>
            <person name="Phillippy A."/>
            <person name="Lewin H."/>
            <person name="Damas J."/>
            <person name="Howe K."/>
            <person name="Mountcastle J."/>
            <person name="Jarvis E.D."/>
        </authorList>
    </citation>
    <scope>NUCLEOTIDE SEQUENCE [LARGE SCALE GENOMIC DNA]</scope>
</reference>
<keyword evidence="6" id="KW-1185">Reference proteome</keyword>
<dbReference type="InterPro" id="IPR013783">
    <property type="entry name" value="Ig-like_fold"/>
</dbReference>
<keyword evidence="2" id="KW-1015">Disulfide bond</keyword>
<dbReference type="InterPro" id="IPR050412">
    <property type="entry name" value="Ig-like_Receptors_ImmuneReg"/>
</dbReference>
<evidence type="ECO:0000256" key="1">
    <source>
        <dbReference type="ARBA" id="ARBA00022729"/>
    </source>
</evidence>
<evidence type="ECO:0000313" key="6">
    <source>
        <dbReference type="Proteomes" id="UP000472240"/>
    </source>
</evidence>
<dbReference type="PANTHER" id="PTHR11738">
    <property type="entry name" value="MHC CLASS I NK CELL RECEPTOR"/>
    <property type="match status" value="1"/>
</dbReference>
<dbReference type="GO" id="GO:0019221">
    <property type="term" value="P:cytokine-mediated signaling pathway"/>
    <property type="evidence" value="ECO:0007669"/>
    <property type="project" value="TreeGrafter"/>
</dbReference>
<dbReference type="SUPFAM" id="SSF48726">
    <property type="entry name" value="Immunoglobulin"/>
    <property type="match status" value="1"/>
</dbReference>
<dbReference type="GO" id="GO:0002764">
    <property type="term" value="P:immune response-regulating signaling pathway"/>
    <property type="evidence" value="ECO:0007669"/>
    <property type="project" value="TreeGrafter"/>
</dbReference>
<dbReference type="Gene3D" id="2.60.40.10">
    <property type="entry name" value="Immunoglobulins"/>
    <property type="match status" value="1"/>
</dbReference>
<name>A0A671EWJ0_RHIFE</name>
<accession>A0A671EWJ0</accession>
<dbReference type="SMART" id="SM00409">
    <property type="entry name" value="IG"/>
    <property type="match status" value="1"/>
</dbReference>
<evidence type="ECO:0000313" key="5">
    <source>
        <dbReference type="Ensembl" id="ENSRFEP00010014647.1"/>
    </source>
</evidence>
<dbReference type="InterPro" id="IPR007110">
    <property type="entry name" value="Ig-like_dom"/>
</dbReference>
<reference evidence="5" key="5">
    <citation type="submission" date="2025-09" db="UniProtKB">
        <authorList>
            <consortium name="Ensembl"/>
        </authorList>
    </citation>
    <scope>IDENTIFICATION</scope>
</reference>
<feature type="domain" description="Ig-like" evidence="4">
    <location>
        <begin position="27"/>
        <end position="98"/>
    </location>
</feature>
<dbReference type="AlphaFoldDB" id="A0A671EWJ0"/>
<organism evidence="5 6">
    <name type="scientific">Rhinolophus ferrumequinum</name>
    <name type="common">Greater horseshoe bat</name>
    <dbReference type="NCBI Taxonomy" id="59479"/>
    <lineage>
        <taxon>Eukaryota</taxon>
        <taxon>Metazoa</taxon>
        <taxon>Chordata</taxon>
        <taxon>Craniata</taxon>
        <taxon>Vertebrata</taxon>
        <taxon>Euteleostomi</taxon>
        <taxon>Mammalia</taxon>
        <taxon>Eutheria</taxon>
        <taxon>Laurasiatheria</taxon>
        <taxon>Chiroptera</taxon>
        <taxon>Yinpterochiroptera</taxon>
        <taxon>Rhinolophoidea</taxon>
        <taxon>Rhinolophidae</taxon>
        <taxon>Rhinolophinae</taxon>
        <taxon>Rhinolophus</taxon>
    </lineage>
</organism>
<dbReference type="PANTHER" id="PTHR11738:SF88">
    <property type="entry name" value="IG-LIKE DOMAIN-CONTAINING PROTEIN"/>
    <property type="match status" value="1"/>
</dbReference>
<dbReference type="Ensembl" id="ENSRFET00010016007.1">
    <property type="protein sequence ID" value="ENSRFEP00010014647.1"/>
    <property type="gene ID" value="ENSRFEG00010009927.1"/>
</dbReference>
<proteinExistence type="predicted"/>
<dbReference type="OMA" id="QMANPRS"/>
<protein>
    <recommendedName>
        <fullName evidence="4">Ig-like domain-containing protein</fullName>
    </recommendedName>
</protein>
<reference evidence="5 6" key="1">
    <citation type="journal article" date="2015" name="Annu Rev Anim Biosci">
        <title>The Genome 10K Project: a way forward.</title>
        <authorList>
            <person name="Koepfli K.P."/>
            <person name="Paten B."/>
            <person name="O'Brien S.J."/>
            <person name="Koepfli K.P."/>
            <person name="Paten B."/>
            <person name="Antunes A."/>
            <person name="Belov K."/>
            <person name="Bustamante C."/>
            <person name="Castoe T.A."/>
            <person name="Clawson H."/>
            <person name="Crawford A.J."/>
            <person name="Diekhans M."/>
            <person name="Distel D."/>
            <person name="Durbin R."/>
            <person name="Earl D."/>
            <person name="Fujita M.K."/>
            <person name="Gamble T."/>
            <person name="Georges A."/>
            <person name="Gemmell N."/>
            <person name="Gilbert M.T."/>
            <person name="Graves J.M."/>
            <person name="Green R.E."/>
            <person name="Hickey G."/>
            <person name="Jarvis E.D."/>
            <person name="Johnson W."/>
            <person name="Komissarov A."/>
            <person name="Korf I."/>
            <person name="Kuhn R."/>
            <person name="Larkin D.M."/>
            <person name="Lewin H."/>
            <person name="Lopez J.V."/>
            <person name="Ma J."/>
            <person name="Marques-Bonet T."/>
            <person name="Miller W."/>
            <person name="Murphy R."/>
            <person name="Pevzner P."/>
            <person name="Shapiro B."/>
            <person name="Steiner C."/>
            <person name="Tamazian G."/>
            <person name="Venkatesh B."/>
            <person name="Wang J."/>
            <person name="Wayne R."/>
            <person name="Wiley E."/>
            <person name="Yang H."/>
            <person name="Zhang G."/>
            <person name="Haussler D."/>
            <person name="Ryder O."/>
            <person name="O'Brien S.J."/>
        </authorList>
    </citation>
    <scope>NUCLEOTIDE SEQUENCE</scope>
</reference>
<keyword evidence="1" id="KW-0732">Signal</keyword>
<evidence type="ECO:0000259" key="4">
    <source>
        <dbReference type="PROSITE" id="PS50835"/>
    </source>
</evidence>
<reference evidence="5" key="4">
    <citation type="submission" date="2025-08" db="UniProtKB">
        <authorList>
            <consortium name="Ensembl"/>
        </authorList>
    </citation>
    <scope>IDENTIFICATION</scope>
</reference>
<dbReference type="PROSITE" id="PS50835">
    <property type="entry name" value="IG_LIKE"/>
    <property type="match status" value="1"/>
</dbReference>
<keyword evidence="3" id="KW-0393">Immunoglobulin domain</keyword>